<gene>
    <name evidence="1" type="ORF">Vbra_15559</name>
</gene>
<dbReference type="Proteomes" id="UP000041254">
    <property type="component" value="Unassembled WGS sequence"/>
</dbReference>
<sequence length="153" mass="15938">MVWKIGALLHEPSAAMAAIDEYLTGDSVLGRRVRAAGLHFVKQAATRTSSNREVVGGTRYVQHEGGADSTKVTVPPLQCFAVNGGQRGGGKHRRLGVREVAGAQGPLDEAARHGVEGVVKGFKGDSSTARSSSGSSWGTSTTLTCSCRWASAD</sequence>
<dbReference type="PhylomeDB" id="A0A0G4FJ38"/>
<name>A0A0G4FJ38_VITBC</name>
<dbReference type="EMBL" id="CDMY01000447">
    <property type="protein sequence ID" value="CEM13740.1"/>
    <property type="molecule type" value="Genomic_DNA"/>
</dbReference>
<protein>
    <submittedName>
        <fullName evidence="1">Uncharacterized protein</fullName>
    </submittedName>
</protein>
<evidence type="ECO:0000313" key="1">
    <source>
        <dbReference type="EMBL" id="CEM13740.1"/>
    </source>
</evidence>
<evidence type="ECO:0000313" key="2">
    <source>
        <dbReference type="Proteomes" id="UP000041254"/>
    </source>
</evidence>
<dbReference type="VEuPathDB" id="CryptoDB:Vbra_15559"/>
<accession>A0A0G4FJ38</accession>
<keyword evidence="2" id="KW-1185">Reference proteome</keyword>
<reference evidence="1 2" key="1">
    <citation type="submission" date="2014-11" db="EMBL/GenBank/DDBJ databases">
        <authorList>
            <person name="Zhu J."/>
            <person name="Qi W."/>
            <person name="Song R."/>
        </authorList>
    </citation>
    <scope>NUCLEOTIDE SEQUENCE [LARGE SCALE GENOMIC DNA]</scope>
</reference>
<dbReference type="InParanoid" id="A0A0G4FJ38"/>
<dbReference type="AlphaFoldDB" id="A0A0G4FJ38"/>
<organism evidence="1 2">
    <name type="scientific">Vitrella brassicaformis (strain CCMP3155)</name>
    <dbReference type="NCBI Taxonomy" id="1169540"/>
    <lineage>
        <taxon>Eukaryota</taxon>
        <taxon>Sar</taxon>
        <taxon>Alveolata</taxon>
        <taxon>Colpodellida</taxon>
        <taxon>Vitrellaceae</taxon>
        <taxon>Vitrella</taxon>
    </lineage>
</organism>
<proteinExistence type="predicted"/>